<dbReference type="Proteomes" id="UP001149140">
    <property type="component" value="Unassembled WGS sequence"/>
</dbReference>
<feature type="domain" description="FAD-binding" evidence="1">
    <location>
        <begin position="2"/>
        <end position="170"/>
    </location>
</feature>
<name>A0A9X3S6F7_9ACTN</name>
<dbReference type="InterPro" id="IPR036188">
    <property type="entry name" value="FAD/NAD-bd_sf"/>
</dbReference>
<protein>
    <submittedName>
        <fullName evidence="2">FAD-dependent monooxygenase</fullName>
    </submittedName>
</protein>
<keyword evidence="3" id="KW-1185">Reference proteome</keyword>
<keyword evidence="2" id="KW-0560">Oxidoreductase</keyword>
<evidence type="ECO:0000313" key="3">
    <source>
        <dbReference type="Proteomes" id="UP001149140"/>
    </source>
</evidence>
<dbReference type="InterPro" id="IPR002938">
    <property type="entry name" value="FAD-bd"/>
</dbReference>
<dbReference type="PANTHER" id="PTHR42685:SF22">
    <property type="entry name" value="CONDITIONED MEDIUM FACTOR RECEPTOR 1"/>
    <property type="match status" value="1"/>
</dbReference>
<dbReference type="Gene3D" id="3.50.50.60">
    <property type="entry name" value="FAD/NAD(P)-binding domain"/>
    <property type="match status" value="1"/>
</dbReference>
<dbReference type="PRINTS" id="PR00420">
    <property type="entry name" value="RNGMNOXGNASE"/>
</dbReference>
<dbReference type="AlphaFoldDB" id="A0A9X3S6F7"/>
<organism evidence="2 3">
    <name type="scientific">Solirubrobacter ginsenosidimutans</name>
    <dbReference type="NCBI Taxonomy" id="490573"/>
    <lineage>
        <taxon>Bacteria</taxon>
        <taxon>Bacillati</taxon>
        <taxon>Actinomycetota</taxon>
        <taxon>Thermoleophilia</taxon>
        <taxon>Solirubrobacterales</taxon>
        <taxon>Solirubrobacteraceae</taxon>
        <taxon>Solirubrobacter</taxon>
    </lineage>
</organism>
<dbReference type="GO" id="GO:0004497">
    <property type="term" value="F:monooxygenase activity"/>
    <property type="evidence" value="ECO:0007669"/>
    <property type="project" value="UniProtKB-KW"/>
</dbReference>
<gene>
    <name evidence="2" type="ORF">OM076_40850</name>
</gene>
<dbReference type="InterPro" id="IPR050407">
    <property type="entry name" value="Geranylgeranyl_reductase"/>
</dbReference>
<evidence type="ECO:0000259" key="1">
    <source>
        <dbReference type="Pfam" id="PF01494"/>
    </source>
</evidence>
<accession>A0A9X3S6F7</accession>
<dbReference type="RefSeq" id="WP_270045940.1">
    <property type="nucleotide sequence ID" value="NZ_JAPDOD010000072.1"/>
</dbReference>
<keyword evidence="2" id="KW-0503">Monooxygenase</keyword>
<dbReference type="GO" id="GO:0071949">
    <property type="term" value="F:FAD binding"/>
    <property type="evidence" value="ECO:0007669"/>
    <property type="project" value="InterPro"/>
</dbReference>
<dbReference type="PANTHER" id="PTHR42685">
    <property type="entry name" value="GERANYLGERANYL DIPHOSPHATE REDUCTASE"/>
    <property type="match status" value="1"/>
</dbReference>
<evidence type="ECO:0000313" key="2">
    <source>
        <dbReference type="EMBL" id="MDA0166682.1"/>
    </source>
</evidence>
<dbReference type="Pfam" id="PF01494">
    <property type="entry name" value="FAD_binding_3"/>
    <property type="match status" value="1"/>
</dbReference>
<comment type="caution">
    <text evidence="2">The sequence shown here is derived from an EMBL/GenBank/DDBJ whole genome shotgun (WGS) entry which is preliminary data.</text>
</comment>
<reference evidence="2" key="1">
    <citation type="submission" date="2022-10" db="EMBL/GenBank/DDBJ databases">
        <title>The WGS of Solirubrobacter ginsenosidimutans DSM 21036.</title>
        <authorList>
            <person name="Jiang Z."/>
        </authorList>
    </citation>
    <scope>NUCLEOTIDE SEQUENCE</scope>
    <source>
        <strain evidence="2">DSM 21036</strain>
    </source>
</reference>
<sequence length="360" mass="39241">MYDAIVIGARCAGAATAMLLARSGRDVLLVDRARFGSDIPHGHFIHRHGPRRLSEWGLLDRVLASGCPRVTQFTSDMGDFPLTGTELEAGGIPMGVGPRRSALDAILVEAAIEAGAEYREAHPVRSLSFDGDRVTGIESEQARIVIGADGRNSGVAKQVGAPVLREQPAISVWYFSYWSGVPEPGLSVIVRDRTAVFAFPTNDDLFGVFIAWPLTELARVKRDIDAAMYEVIDATPGLGERIRAGRREERVCGATQLPNFVRRSHGPGWALVGDAGVHKDPFMALGVCDALRDAELLAQSFDDLPEYERRRDAATLEDFDANFGAAHLMAPPELLAFRQTLRGDQAATNRFYLQREGMVA</sequence>
<dbReference type="EMBL" id="JAPDOD010000072">
    <property type="protein sequence ID" value="MDA0166682.1"/>
    <property type="molecule type" value="Genomic_DNA"/>
</dbReference>
<dbReference type="SUPFAM" id="SSF51905">
    <property type="entry name" value="FAD/NAD(P)-binding domain"/>
    <property type="match status" value="1"/>
</dbReference>
<proteinExistence type="predicted"/>